<protein>
    <submittedName>
        <fullName evidence="1">Uncharacterized protein</fullName>
    </submittedName>
</protein>
<dbReference type="EMBL" id="BQXS01011480">
    <property type="protein sequence ID" value="GKT13139.1"/>
    <property type="molecule type" value="Genomic_DNA"/>
</dbReference>
<comment type="caution">
    <text evidence="1">The sequence shown here is derived from an EMBL/GenBank/DDBJ whole genome shotgun (WGS) entry which is preliminary data.</text>
</comment>
<organism evidence="1 2">
    <name type="scientific">Aduncisulcus paluster</name>
    <dbReference type="NCBI Taxonomy" id="2918883"/>
    <lineage>
        <taxon>Eukaryota</taxon>
        <taxon>Metamonada</taxon>
        <taxon>Carpediemonas-like organisms</taxon>
        <taxon>Aduncisulcus</taxon>
    </lineage>
</organism>
<accession>A0ABQ5JQH0</accession>
<name>A0ABQ5JQH0_9EUKA</name>
<reference evidence="1" key="1">
    <citation type="submission" date="2022-03" db="EMBL/GenBank/DDBJ databases">
        <title>Draft genome sequence of Aduncisulcus paluster, a free-living microaerophilic Fornicata.</title>
        <authorList>
            <person name="Yuyama I."/>
            <person name="Kume K."/>
            <person name="Tamura T."/>
            <person name="Inagaki Y."/>
            <person name="Hashimoto T."/>
        </authorList>
    </citation>
    <scope>NUCLEOTIDE SEQUENCE</scope>
    <source>
        <strain evidence="1">NY0171</strain>
    </source>
</reference>
<feature type="non-terminal residue" evidence="1">
    <location>
        <position position="1"/>
    </location>
</feature>
<keyword evidence="2" id="KW-1185">Reference proteome</keyword>
<proteinExistence type="predicted"/>
<dbReference type="Proteomes" id="UP001057375">
    <property type="component" value="Unassembled WGS sequence"/>
</dbReference>
<gene>
    <name evidence="1" type="ORF">ADUPG1_010208</name>
</gene>
<evidence type="ECO:0000313" key="1">
    <source>
        <dbReference type="EMBL" id="GKT13139.1"/>
    </source>
</evidence>
<evidence type="ECO:0000313" key="2">
    <source>
        <dbReference type="Proteomes" id="UP001057375"/>
    </source>
</evidence>
<sequence length="1328" mass="154314">ITKTLFRILSISTGIVVSQCIAIFPQISTLLSNMFILGLSEKLEDSFVEDILETCRNVAFSEDDPTKNSLLSILLPHILPWMKKYPDKKFFFLWMNILKNITNDKDNIGSAKDRSSQLWFVFHPVLDIIKDIASKGIAFDDECVISCLCFFCNLSCIPSQAIEVHDCIKDGLLDSWFEIVKKKSEGEDTDIWGVKYWSKLISMLSTVPSLVPQLSAKYDAKMEWCKKNGGWSGDYARYLDNCHPLMKWSELVKYIKKCPDSKSLYQKHREDILSVFLASQSKSEIEEHKREIVLCVECLRWFVRHAIAGRSIYLSISDLNNLIDTFIDHLSRVEEVLEEAVDEEFCSICVNYSFKVKDRKDSFLPKILSTFHRILERGSKKKLSHNIVLNLLQTLRNISISPSTSTRSSILTLIKPYVKDWLRLYNDSKYYGQWMITLSKITLLSDNTSPDKSLCSEAWPLFHPVLDVVKREFVGDRIVEDDHEECLRFFSNLCCDPSHAIVIYDNVKHLLDGWFEVIKMKEYKWGIIYWSKLIFMLSTVPSLVPQLSAKYDAKMEWCKKNGGWSGDYARYLDNCYPLTKWVELVRAIKICPDSNSLYHKHREDILSVFLASQSKSEIEEHKREIILCVKSLRWFVRHAIVGWSIYLPISDLNNLIDTFIDHLSRVEEVLEEAVDEEFCSICVDYSFKVEDKWDSFLPKILSTFRRILERGSKKKLSHNIVLKLLQTLRSISISPSTSTRSFILTLIKPYVKDWLRYKLSETSLFLPLLPLDPLYSLSSNHMSKIDKWDSFLPKILSTFRRILERGSKKKLSHNIVLKLLQTLRSISISPSTSTRSFILTLIKPYVKDWLRLYNGSKCYGQWMITLSKITLLSDNTSPNTSLCSEAWPLFHPVLDIVKREFVGDKIVEDDHEECLRFFSNLCCDPLHALVIYDNHLYFSLYFHSILYTHSHQTICQRLVEVQTLRNISFSPSTSTRSFILTLIKPYVKDWLRLYNGSKCYGQWMITLSKITLLSDNTSPNTSLCSEAWPLFHPVLDIVKREFVGDKIVEDDHEECLRFFSNLCCDPLHALVIYDNVKHLLDGWFKDIKRKEYKWRVKYWSKLISMLSTVPSLVPQLSPKYDTDMLWCKEHGKSYYSTHSYNQYLSNICSFISSSYLSSTILHSVPMVSFIPSIETSLCPEKDGYSYASHVCSVMNLLKTPNPSQSQKDKISCYHDIITGKEIQIQIQHVLKRDRSSSQHLFTYSFHIQYTSPPQHMLVKIPLDDERSLRQSVYDLIERTGGGVEVMFEQGSLCCSFEEYDQEAWRKRMKKVKQKRGRGESKGKHCQIV</sequence>